<accession>A0A502G5I1</accession>
<dbReference type="RefSeq" id="WP_140474742.1">
    <property type="nucleotide sequence ID" value="NZ_RCZD01000014.1"/>
</dbReference>
<sequence>MSNSGRKLIDTILSHKKLMGILNCPAVSVEIGHAIYGKVQNDLSSGEVIKKEVFTQGKINNLLGFIGANSETAVWHFLLEGVRATTIHHFVVIPWYQHEHPWGRVYTVLMAYEGKYSLDQYISRKLPAPTGCYGYKTVWTATELGKMFSDLLTHSNAWEQYFGLVGQSQANKISCWKYKVISVESAIANVNRYISIAST</sequence>
<dbReference type="Proteomes" id="UP000317663">
    <property type="component" value="Unassembled WGS sequence"/>
</dbReference>
<proteinExistence type="predicted"/>
<gene>
    <name evidence="1" type="ORF">EAH77_21085</name>
</gene>
<evidence type="ECO:0000313" key="2">
    <source>
        <dbReference type="Proteomes" id="UP000317663"/>
    </source>
</evidence>
<protein>
    <submittedName>
        <fullName evidence="1">Uncharacterized protein</fullName>
    </submittedName>
</protein>
<dbReference type="OrthoDB" id="7024504at2"/>
<dbReference type="EMBL" id="RCZD01000014">
    <property type="protein sequence ID" value="TPG57287.1"/>
    <property type="molecule type" value="Genomic_DNA"/>
</dbReference>
<name>A0A502G5I1_9GAMM</name>
<reference evidence="1 2" key="1">
    <citation type="journal article" date="2019" name="Environ. Microbiol.">
        <title>Species interactions and distinct microbial communities in high Arctic permafrost affected cryosols are associated with the CH4 and CO2 gas fluxes.</title>
        <authorList>
            <person name="Altshuler I."/>
            <person name="Hamel J."/>
            <person name="Turney S."/>
            <person name="Magnuson E."/>
            <person name="Levesque R."/>
            <person name="Greer C."/>
            <person name="Whyte L.G."/>
        </authorList>
    </citation>
    <scope>NUCLEOTIDE SEQUENCE [LARGE SCALE GENOMIC DNA]</scope>
    <source>
        <strain evidence="1 2">E4</strain>
    </source>
</reference>
<comment type="caution">
    <text evidence="1">The sequence shown here is derived from an EMBL/GenBank/DDBJ whole genome shotgun (WGS) entry which is preliminary data.</text>
</comment>
<dbReference type="AlphaFoldDB" id="A0A502G5I1"/>
<organism evidence="1 2">
    <name type="scientific">Ewingella americana</name>
    <dbReference type="NCBI Taxonomy" id="41202"/>
    <lineage>
        <taxon>Bacteria</taxon>
        <taxon>Pseudomonadati</taxon>
        <taxon>Pseudomonadota</taxon>
        <taxon>Gammaproteobacteria</taxon>
        <taxon>Enterobacterales</taxon>
        <taxon>Yersiniaceae</taxon>
        <taxon>Ewingella</taxon>
    </lineage>
</organism>
<evidence type="ECO:0000313" key="1">
    <source>
        <dbReference type="EMBL" id="TPG57287.1"/>
    </source>
</evidence>
<keyword evidence="2" id="KW-1185">Reference proteome</keyword>